<proteinExistence type="predicted"/>
<dbReference type="GO" id="GO:0000160">
    <property type="term" value="P:phosphorelay signal transduction system"/>
    <property type="evidence" value="ECO:0007669"/>
    <property type="project" value="InterPro"/>
</dbReference>
<dbReference type="InterPro" id="IPR011006">
    <property type="entry name" value="CheY-like_superfamily"/>
</dbReference>
<dbReference type="PROSITE" id="PS50110">
    <property type="entry name" value="RESPONSE_REGULATORY"/>
    <property type="match status" value="1"/>
</dbReference>
<reference evidence="3 4" key="1">
    <citation type="submission" date="2016-10" db="EMBL/GenBank/DDBJ databases">
        <authorList>
            <person name="de Groot N.N."/>
        </authorList>
    </citation>
    <scope>NUCLEOTIDE SEQUENCE [LARGE SCALE GENOMIC DNA]</scope>
    <source>
        <strain evidence="3 4">GAS232</strain>
    </source>
</reference>
<dbReference type="InterPro" id="IPR052048">
    <property type="entry name" value="ST_Response_Regulator"/>
</dbReference>
<gene>
    <name evidence="3" type="ORF">SAMN05444167_2291</name>
</gene>
<evidence type="ECO:0000313" key="3">
    <source>
        <dbReference type="EMBL" id="SDF40149.1"/>
    </source>
</evidence>
<dbReference type="InterPro" id="IPR001789">
    <property type="entry name" value="Sig_transdc_resp-reg_receiver"/>
</dbReference>
<keyword evidence="1" id="KW-0597">Phosphoprotein</keyword>
<evidence type="ECO:0000256" key="1">
    <source>
        <dbReference type="PROSITE-ProRule" id="PRU00169"/>
    </source>
</evidence>
<dbReference type="InterPro" id="IPR058245">
    <property type="entry name" value="NreC/VraR/RcsB-like_REC"/>
</dbReference>
<name>A0A1G7KTT3_9BACT</name>
<feature type="modified residue" description="4-aspartylphosphate" evidence="1">
    <location>
        <position position="63"/>
    </location>
</feature>
<dbReference type="PANTHER" id="PTHR43228">
    <property type="entry name" value="TWO-COMPONENT RESPONSE REGULATOR"/>
    <property type="match status" value="1"/>
</dbReference>
<accession>A0A1G7KTT3</accession>
<dbReference type="EMBL" id="LT629690">
    <property type="protein sequence ID" value="SDF40149.1"/>
    <property type="molecule type" value="Genomic_DNA"/>
</dbReference>
<evidence type="ECO:0000313" key="4">
    <source>
        <dbReference type="Proteomes" id="UP000182427"/>
    </source>
</evidence>
<organism evidence="3 4">
    <name type="scientific">Terriglobus roseus</name>
    <dbReference type="NCBI Taxonomy" id="392734"/>
    <lineage>
        <taxon>Bacteria</taxon>
        <taxon>Pseudomonadati</taxon>
        <taxon>Acidobacteriota</taxon>
        <taxon>Terriglobia</taxon>
        <taxon>Terriglobales</taxon>
        <taxon>Acidobacteriaceae</taxon>
        <taxon>Terriglobus</taxon>
    </lineage>
</organism>
<dbReference type="SUPFAM" id="SSF52172">
    <property type="entry name" value="CheY-like"/>
    <property type="match status" value="1"/>
</dbReference>
<dbReference type="SMART" id="SM00448">
    <property type="entry name" value="REC"/>
    <property type="match status" value="1"/>
</dbReference>
<dbReference type="Gene3D" id="3.40.50.2300">
    <property type="match status" value="1"/>
</dbReference>
<dbReference type="OrthoDB" id="9780153at2"/>
<dbReference type="CDD" id="cd17535">
    <property type="entry name" value="REC_NarL-like"/>
    <property type="match status" value="1"/>
</dbReference>
<dbReference type="PANTHER" id="PTHR43228:SF1">
    <property type="entry name" value="TWO-COMPONENT RESPONSE REGULATOR ARR22"/>
    <property type="match status" value="1"/>
</dbReference>
<sequence>MESAHTHRSPERLKIMIVEDNEKVRGLIRYALSGDFESIIECADGADALETYMEHHPDLVFMDIQMPRLDGLSATRLLREYDPSAKIHILTDYDEDVLGTVAEAVGACGYTSKVNLHELGMIVSQYADRM</sequence>
<dbReference type="AlphaFoldDB" id="A0A1G7KTT3"/>
<dbReference type="Pfam" id="PF00072">
    <property type="entry name" value="Response_reg"/>
    <property type="match status" value="1"/>
</dbReference>
<evidence type="ECO:0000259" key="2">
    <source>
        <dbReference type="PROSITE" id="PS50110"/>
    </source>
</evidence>
<feature type="domain" description="Response regulatory" evidence="2">
    <location>
        <begin position="14"/>
        <end position="128"/>
    </location>
</feature>
<protein>
    <submittedName>
        <fullName evidence="3">Response regulator receiver domain-containing protein</fullName>
    </submittedName>
</protein>
<dbReference type="Proteomes" id="UP000182427">
    <property type="component" value="Chromosome I"/>
</dbReference>
<keyword evidence="4" id="KW-1185">Reference proteome</keyword>